<accession>A0A3D8I2S8</accession>
<dbReference type="RefSeq" id="WP_104699650.1">
    <property type="nucleotide sequence ID" value="NZ_FZPP01000010.1"/>
</dbReference>
<keyword evidence="1" id="KW-0812">Transmembrane</keyword>
<gene>
    <name evidence="2" type="ORF">CQA63_06805</name>
</gene>
<reference evidence="2 3" key="1">
    <citation type="submission" date="2018-04" db="EMBL/GenBank/DDBJ databases">
        <title>Novel Campyloabacter and Helicobacter Species and Strains.</title>
        <authorList>
            <person name="Mannion A.J."/>
            <person name="Shen Z."/>
            <person name="Fox J.G."/>
        </authorList>
    </citation>
    <scope>NUCLEOTIDE SEQUENCE [LARGE SCALE GENOMIC DNA]</scope>
    <source>
        <strain evidence="2 3">MIT 98-6070</strain>
    </source>
</reference>
<organism evidence="2 3">
    <name type="scientific">Helicobacter marmotae</name>
    <dbReference type="NCBI Taxonomy" id="152490"/>
    <lineage>
        <taxon>Bacteria</taxon>
        <taxon>Pseudomonadati</taxon>
        <taxon>Campylobacterota</taxon>
        <taxon>Epsilonproteobacteria</taxon>
        <taxon>Campylobacterales</taxon>
        <taxon>Helicobacteraceae</taxon>
        <taxon>Helicobacter</taxon>
    </lineage>
</organism>
<dbReference type="EMBL" id="NXLR01000012">
    <property type="protein sequence ID" value="RDU59460.1"/>
    <property type="molecule type" value="Genomic_DNA"/>
</dbReference>
<name>A0A3D8I2S8_9HELI</name>
<evidence type="ECO:0000256" key="1">
    <source>
        <dbReference type="SAM" id="Phobius"/>
    </source>
</evidence>
<keyword evidence="1" id="KW-1133">Transmembrane helix</keyword>
<sequence>MPSKYHLFIFKLQHLLYGFLSSKTLREKYLLGICAGLCVLFVMIEFVYIPLFDNLRSLRALYEHTQREFMLSSDSFLNAKAIQLEQMQSLRSELQGIEDELSLIKRYFKEQEPPLNPFMLMPQLIEFAKGEHISLASFGAYPEFNALSIKGRGEFENILSLLSHIESYDFLSIDFLHLKPSDIAIMFEMLIVDHRFNPSTLVSP</sequence>
<dbReference type="AlphaFoldDB" id="A0A3D8I2S8"/>
<evidence type="ECO:0008006" key="4">
    <source>
        <dbReference type="Google" id="ProtNLM"/>
    </source>
</evidence>
<keyword evidence="3" id="KW-1185">Reference proteome</keyword>
<dbReference type="OrthoDB" id="5325074at2"/>
<dbReference type="Proteomes" id="UP000256599">
    <property type="component" value="Unassembled WGS sequence"/>
</dbReference>
<proteinExistence type="predicted"/>
<evidence type="ECO:0000313" key="2">
    <source>
        <dbReference type="EMBL" id="RDU59460.1"/>
    </source>
</evidence>
<keyword evidence="1" id="KW-0472">Membrane</keyword>
<comment type="caution">
    <text evidence="2">The sequence shown here is derived from an EMBL/GenBank/DDBJ whole genome shotgun (WGS) entry which is preliminary data.</text>
</comment>
<evidence type="ECO:0000313" key="3">
    <source>
        <dbReference type="Proteomes" id="UP000256599"/>
    </source>
</evidence>
<feature type="transmembrane region" description="Helical" evidence="1">
    <location>
        <begin position="29"/>
        <end position="49"/>
    </location>
</feature>
<protein>
    <recommendedName>
        <fullName evidence="4">Pilus assembly protein PilO</fullName>
    </recommendedName>
</protein>